<dbReference type="InterPro" id="IPR009057">
    <property type="entry name" value="Homeodomain-like_sf"/>
</dbReference>
<dbReference type="Gene3D" id="1.10.10.60">
    <property type="entry name" value="Homeodomain-like"/>
    <property type="match status" value="2"/>
</dbReference>
<dbReference type="Pfam" id="PF12833">
    <property type="entry name" value="HTH_18"/>
    <property type="match status" value="1"/>
</dbReference>
<dbReference type="PROSITE" id="PS01124">
    <property type="entry name" value="HTH_ARAC_FAMILY_2"/>
    <property type="match status" value="1"/>
</dbReference>
<proteinExistence type="predicted"/>
<dbReference type="Proteomes" id="UP000309673">
    <property type="component" value="Unassembled WGS sequence"/>
</dbReference>
<name>A0A4U0FCZ5_9BACL</name>
<evidence type="ECO:0000259" key="4">
    <source>
        <dbReference type="PROSITE" id="PS01124"/>
    </source>
</evidence>
<dbReference type="SMART" id="SM00342">
    <property type="entry name" value="HTH_ARAC"/>
    <property type="match status" value="1"/>
</dbReference>
<dbReference type="OrthoDB" id="288481at2"/>
<dbReference type="Pfam" id="PF02311">
    <property type="entry name" value="AraC_binding"/>
    <property type="match status" value="1"/>
</dbReference>
<dbReference type="SUPFAM" id="SSF51215">
    <property type="entry name" value="Regulatory protein AraC"/>
    <property type="match status" value="1"/>
</dbReference>
<evidence type="ECO:0000256" key="2">
    <source>
        <dbReference type="ARBA" id="ARBA00023125"/>
    </source>
</evidence>
<keyword evidence="6" id="KW-1185">Reference proteome</keyword>
<dbReference type="InterPro" id="IPR037923">
    <property type="entry name" value="HTH-like"/>
</dbReference>
<dbReference type="GO" id="GO:0003700">
    <property type="term" value="F:DNA-binding transcription factor activity"/>
    <property type="evidence" value="ECO:0007669"/>
    <property type="project" value="InterPro"/>
</dbReference>
<dbReference type="GO" id="GO:0043565">
    <property type="term" value="F:sequence-specific DNA binding"/>
    <property type="evidence" value="ECO:0007669"/>
    <property type="project" value="InterPro"/>
</dbReference>
<keyword evidence="1" id="KW-0805">Transcription regulation</keyword>
<comment type="caution">
    <text evidence="5">The sequence shown here is derived from an EMBL/GenBank/DDBJ whole genome shotgun (WGS) entry which is preliminary data.</text>
</comment>
<organism evidence="5 6">
    <name type="scientific">Cohnella pontilimi</name>
    <dbReference type="NCBI Taxonomy" id="2564100"/>
    <lineage>
        <taxon>Bacteria</taxon>
        <taxon>Bacillati</taxon>
        <taxon>Bacillota</taxon>
        <taxon>Bacilli</taxon>
        <taxon>Bacillales</taxon>
        <taxon>Paenibacillaceae</taxon>
        <taxon>Cohnella</taxon>
    </lineage>
</organism>
<dbReference type="EMBL" id="SUPK01000007">
    <property type="protein sequence ID" value="TJY41152.1"/>
    <property type="molecule type" value="Genomic_DNA"/>
</dbReference>
<dbReference type="SUPFAM" id="SSF46689">
    <property type="entry name" value="Homeodomain-like"/>
    <property type="match status" value="2"/>
</dbReference>
<gene>
    <name evidence="5" type="ORF">E5161_15795</name>
</gene>
<accession>A0A4U0FCZ5</accession>
<dbReference type="PANTHER" id="PTHR43280">
    <property type="entry name" value="ARAC-FAMILY TRANSCRIPTIONAL REGULATOR"/>
    <property type="match status" value="1"/>
</dbReference>
<dbReference type="InterPro" id="IPR018062">
    <property type="entry name" value="HTH_AraC-typ_CS"/>
</dbReference>
<dbReference type="InterPro" id="IPR018060">
    <property type="entry name" value="HTH_AraC"/>
</dbReference>
<dbReference type="PANTHER" id="PTHR43280:SF27">
    <property type="entry name" value="TRANSCRIPTIONAL REGULATOR MTLR"/>
    <property type="match status" value="1"/>
</dbReference>
<evidence type="ECO:0000313" key="6">
    <source>
        <dbReference type="Proteomes" id="UP000309673"/>
    </source>
</evidence>
<evidence type="ECO:0000256" key="3">
    <source>
        <dbReference type="ARBA" id="ARBA00023163"/>
    </source>
</evidence>
<dbReference type="AlphaFoldDB" id="A0A4U0FCZ5"/>
<keyword evidence="3" id="KW-0804">Transcription</keyword>
<dbReference type="PROSITE" id="PS00041">
    <property type="entry name" value="HTH_ARAC_FAMILY_1"/>
    <property type="match status" value="1"/>
</dbReference>
<evidence type="ECO:0000313" key="5">
    <source>
        <dbReference type="EMBL" id="TJY41152.1"/>
    </source>
</evidence>
<dbReference type="InterPro" id="IPR014710">
    <property type="entry name" value="RmlC-like_jellyroll"/>
</dbReference>
<sequence length="374" mass="43759">MAWLIDAAPLICDCFLLYCSGREGLKSIANSAHLFRYSVLISEKRGVMVQYRYAILLSTHVRRWIMYPEMRHEEVVYQNPFLAMRIWQIDTAKQAVEEMRFHTEQAWKQKQYSGWHYHEEVEFLLILQGELTAFCTEQQLVLRQGDIALFGSSEPHTTIQTQGGHLSYIVFQIDLRKYWDPSTLNSMRHFSEVIRPLSALNYVYKDNRGARDQTAALIREIYREMNDKQIGYELAVSSRIKNILLLLLRHDGGRQLNYNDNLLVERLQPAIDHVEHRLSEKLSVSEVSGLVNMSYTHFIKTFKKAVGMSFTDFVVYKRIKKAEQMLLTSNDSIAEIAESVGISNLGHFYDMFRRYNDCSPKQFKERLREPFSSD</sequence>
<evidence type="ECO:0000256" key="1">
    <source>
        <dbReference type="ARBA" id="ARBA00023015"/>
    </source>
</evidence>
<dbReference type="Gene3D" id="2.60.120.10">
    <property type="entry name" value="Jelly Rolls"/>
    <property type="match status" value="1"/>
</dbReference>
<reference evidence="5 6" key="1">
    <citation type="submission" date="2019-04" db="EMBL/GenBank/DDBJ databases">
        <title>Cohnella sp. nov., isolated from soil.</title>
        <authorList>
            <person name="Kim W."/>
        </authorList>
    </citation>
    <scope>NUCLEOTIDE SEQUENCE [LARGE SCALE GENOMIC DNA]</scope>
    <source>
        <strain evidence="5 6">CAU 1483</strain>
    </source>
</reference>
<keyword evidence="2" id="KW-0238">DNA-binding</keyword>
<dbReference type="InterPro" id="IPR003313">
    <property type="entry name" value="AraC-bd"/>
</dbReference>
<feature type="domain" description="HTH araC/xylS-type" evidence="4">
    <location>
        <begin position="268"/>
        <end position="366"/>
    </location>
</feature>
<protein>
    <submittedName>
        <fullName evidence="5">Helix-turn-helix domain-containing protein</fullName>
    </submittedName>
</protein>